<evidence type="ECO:0000259" key="5">
    <source>
        <dbReference type="Pfam" id="PF10091"/>
    </source>
</evidence>
<dbReference type="GO" id="GO:0016757">
    <property type="term" value="F:glycosyltransferase activity"/>
    <property type="evidence" value="ECO:0007669"/>
    <property type="project" value="UniProtKB-KW"/>
</dbReference>
<dbReference type="SMART" id="SM01068">
    <property type="entry name" value="CBM_X"/>
    <property type="match status" value="2"/>
</dbReference>
<feature type="transmembrane region" description="Helical" evidence="3">
    <location>
        <begin position="854"/>
        <end position="873"/>
    </location>
</feature>
<keyword evidence="3" id="KW-0472">Membrane</keyword>
<feature type="domain" description="Glycoamylase-like" evidence="5">
    <location>
        <begin position="1313"/>
        <end position="1515"/>
    </location>
</feature>
<evidence type="ECO:0000259" key="6">
    <source>
        <dbReference type="Pfam" id="PF17167"/>
    </source>
</evidence>
<feature type="transmembrane region" description="Helical" evidence="3">
    <location>
        <begin position="451"/>
        <end position="476"/>
    </location>
</feature>
<dbReference type="InterPro" id="IPR037018">
    <property type="entry name" value="GH65_N"/>
</dbReference>
<dbReference type="InterPro" id="IPR052047">
    <property type="entry name" value="GH94_Enzymes"/>
</dbReference>
<dbReference type="InterPro" id="IPR019282">
    <property type="entry name" value="Glycoamylase-like_cons_dom"/>
</dbReference>
<gene>
    <name evidence="7" type="ORF">SGN30_12445</name>
</gene>
<dbReference type="Gene3D" id="1.50.10.10">
    <property type="match status" value="1"/>
</dbReference>
<evidence type="ECO:0000256" key="1">
    <source>
        <dbReference type="ARBA" id="ARBA00022676"/>
    </source>
</evidence>
<evidence type="ECO:0000313" key="8">
    <source>
        <dbReference type="Proteomes" id="UP001287445"/>
    </source>
</evidence>
<keyword evidence="2" id="KW-0808">Transferase</keyword>
<keyword evidence="1" id="KW-0328">Glycosyltransferase</keyword>
<dbReference type="Pfam" id="PF10091">
    <property type="entry name" value="Glycoamylase"/>
    <property type="match status" value="1"/>
</dbReference>
<dbReference type="PANTHER" id="PTHR37469:SF2">
    <property type="entry name" value="CELLOBIONIC ACID PHOSPHORYLASE"/>
    <property type="match status" value="1"/>
</dbReference>
<dbReference type="EMBL" id="JAWWMZ010000004">
    <property type="protein sequence ID" value="MDX4954220.1"/>
    <property type="molecule type" value="Genomic_DNA"/>
</dbReference>
<evidence type="ECO:0000313" key="7">
    <source>
        <dbReference type="EMBL" id="MDX4954220.1"/>
    </source>
</evidence>
<evidence type="ECO:0000259" key="4">
    <source>
        <dbReference type="Pfam" id="PF06165"/>
    </source>
</evidence>
<protein>
    <submittedName>
        <fullName evidence="7">Glucoamylase family protein</fullName>
    </submittedName>
</protein>
<feature type="domain" description="Glycosyl hydrolase 94 catalytic" evidence="6">
    <location>
        <begin position="2372"/>
        <end position="2816"/>
    </location>
</feature>
<organism evidence="7 8">
    <name type="scientific">Delftia acidovorans</name>
    <name type="common">Pseudomonas acidovorans</name>
    <name type="synonym">Comamonas acidovorans</name>
    <dbReference type="NCBI Taxonomy" id="80866"/>
    <lineage>
        <taxon>Bacteria</taxon>
        <taxon>Pseudomonadati</taxon>
        <taxon>Pseudomonadota</taxon>
        <taxon>Betaproteobacteria</taxon>
        <taxon>Burkholderiales</taxon>
        <taxon>Comamonadaceae</taxon>
        <taxon>Delftia</taxon>
    </lineage>
</organism>
<dbReference type="GO" id="GO:0005975">
    <property type="term" value="P:carbohydrate metabolic process"/>
    <property type="evidence" value="ECO:0007669"/>
    <property type="project" value="InterPro"/>
</dbReference>
<evidence type="ECO:0000256" key="3">
    <source>
        <dbReference type="SAM" id="Phobius"/>
    </source>
</evidence>
<sequence length="2900" mass="317060">MQMRKRWKWIPPHISHLLDARHGEVLAPIRSELFGCAHFEQYGMTLGGAHAVGRPRFGQATFYPRLENNLRSLRTSFRYIAGLHQEGHELGSGAEWLFDNFHLIEDQLREISEGLSIRYYRSLPVLQEAPLTGLPRIYQVAWSFVAHTDGAFDESLLTCFLDAYQSKSELSQGELWALPTTLRVILVENLRRLAERIACQAAAKEVATLAAGHIDRLDAAGFHEIHRLMQLRGVGQVFLSHLAQTLFGHRSVFSDGAYMQIEEWLRSAVPDLAALQVQQHADSAADHLSVGNAVASLRLVGAGDWPGIVGRTSLVVRALQASPVFLAEDDASRNTTLHGIERLAARSPDRSEAAVARALIRLMGQSQGAAQLAGYWLQGEGRAQLEDMFGARRPLSDRWYAILLLSRTVTYIGAVVAASLALVAWMLHLNGAGNAAAIQGPLGPLGPLDAWMGHAGLALLGLLMFFPASEAVLALVNRLICESATPAHLPRFLLKEGIGPSARTLVVIPALLSKPAAISELAHRLQLHYLANPEHCVHFALLSDWADADLQGTADDEPLLAQAREQIQALNLRYPAGEGQAQRFLLLHRPRSFSATQGLWMGWERKRGKLEQLVAALATEMPAPFLEMGVLSDLPAGVHYVLTLDSDTELPPGQVRALVGIAEHPHNQPELDATGRKVIRGYGILQPHVVSPLPQTRQTSAWQWLFSGQRGMDPYSAATSDVYQDLFGEGSFIGKGLLHVQALHAVLSQRLPEDRILSHDLLEGSLARCAAISDVTVMESDPLHSDTAAARLHRWVRGDWQLLPVLWHGRYWQLAVIHRWKLFDNLRRSLVAPVSLLLIVLSMAGHGLALPLSLALAAAACITGPLIGAIAGALPHHARFVGSRFALQCARQLLQVALSGVWYLAQLLPQAMLHADAVARTLYRMAVSKRHLLEWTTAEASHAAIRPGWAPALSRHWHSTVLALALLAALWLLPAPLPAAAWLLLSAWVFTPALVWLCNAPWRAPFSHAGLQTTDRELLQDIARDTWRLFERCVGEGDNHLPPDNLQTAPFEVLAHRTSPTNIGLYLLSAACARQFGWIGTQDLLMRLEATSATLARMERHNGHFLNWYDTQSLQPLLPRYVSTVDSGNLGAHLLAVSRACLELARAPLDPAASQQAIHAARRRLKPCLAGAARLLQRPLQQTAIGQLLDSPLADPADISAQMMLQGLLRDAFAELHALDLPEPGAVADTPPGPQDPLPWLLADLLATLQSAALDVSAVGAGQQDGISLRLRTMAHTLEQLAWDADFRFLLDPRRQLLHIGYRLEEQQLDASFYDLLASESRTTSLLAIAKGDLPARHWKALGRPFFAHGRNAILRSWSGSMFEYLMPSLVAVEPVGSALDEANRCALREQMVFAKGLGIPWGMSESAYAARDQSLAYQYASQGVPCLALRRTPMAEKVIAPYATALACQVAAVPACANFRALAALAARGRYGFYEALDFSAARQIHGGRFTLVSTYMAHHQGMTIVALANVLLQGVAQRWGSDHPRIQAMSTLLQERTPRELAGLRAGALAAPFLHAQSRRPANAIRTVVPGARALEPTLLLSNGRYSVALRANGAGWSRLGNTHITRWRDDLLRDAHGSFVYLRTDRDSAPVSVTRSPAPDPQAAYTSTFHPDRMCFDARWPQWRVRTTVWISPEDDIELRKVVLNNLGNLPMDVELISAMEVVLAGAGADEAHPAFSNMFVKAQWLAQQQGMRFERVARHKEEKVVQMAHFVAGTQGEVLGLRYQSDRAKWAGRNHAASQPQACLEPAPGEAVALDTGLDPVAVLGVRMRVGPGGQVSVVFATAACDSASTLMAILDKYRQPSYVERTSVISATLAQGQDALQHRPRPEYLPALQLLGTALMFTLPKLQPGLHPHRAGAVRLPQIQDRRVLWQLGLSGDRPIIVVSAAAPQGLGLLRILGQALGEWSRAGVACDLVVLSSEFHSYYMPVQAELNAIGEQHEAAGNARPGLSTTGFHVLGQDTLTPAQAACLERLACVRLHADGRALLQQIHAWSEQFEAQASRRRTAHLPQKIPVQPSRGSAVPASTGQFLGDHGHFQFDVSASRRPGRPWINVLANPGFGGQISESGAGNTWAINSRLNQVTAWSNDPVCDMPSEWFFLQNRRTRETWSVAPSAWGHAQARYSVVHGQGFTEISHRHGDLGIRARWCVDIRTAVKQVRITVVNHGNSKMHLRMAGMVEWMLGERRADRATLETMALWAPAPDKRFLGLLCTQTEAAGGFGGGTAFFCESHAGEGTLAGKHDSLDWTCDRSEFFASDGHLQLPAQLGQRSGYGLEPCAALSRLATLRPGVDWEQTYLIGHATSPDAARQLLEQATVLAPQAREQANSDYWDGLLQATQIHTPDPLMDVLVNRWLPYQTVSSRLWSKAGFYQAGGATGYRDQLQDAMALVWADPGVLRQQITLCASRQFLEGDVQHWWHAPAGAGVRTRCSDDLLWLPFACSHYLQATGDTALLQQQVPFLEAPAIADGVDDVYETPGISEVSASVYEHAARAIDRSLAVGVHGLPLMGAGDWNDGMSAVGHQGRGESVWLAWFLCAIVTDWIPLARGCGDEARTDVWQTALSGWRQALDVAGWDGRWYRRAFFDDGTVLGSARQPEARIDLIAQAWSVLVTTAGTSRPRIAMEAVDTELVQPDTGLIPLLAPPLVHGLPHAGYIQAYPAGVRENGGQYTHAGAWAVMAAASLALRQAAHATATATATATGSERLQDTPYRYFTYLSPAHRASHPVWGSQYAIEPYAMAADVYTQPPFVGRGGWSWYTGSAAWMHRAAVESILGLHIHAGELFFTPCLPSHWPQAELVLKREGRSMRFLLIRGSTDVLAARCAVEGAVMLQVSQRLRWTELAAHSCFVIPVQEAAIGT</sequence>
<dbReference type="SUPFAM" id="SSF74650">
    <property type="entry name" value="Galactose mutarotase-like"/>
    <property type="match status" value="2"/>
</dbReference>
<feature type="transmembrane region" description="Helical" evidence="3">
    <location>
        <begin position="956"/>
        <end position="973"/>
    </location>
</feature>
<accession>A0AAJ2R1S1</accession>
<dbReference type="GO" id="GO:0030246">
    <property type="term" value="F:carbohydrate binding"/>
    <property type="evidence" value="ECO:0007669"/>
    <property type="project" value="InterPro"/>
</dbReference>
<dbReference type="Pfam" id="PF17167">
    <property type="entry name" value="Glyco_hydro_94"/>
    <property type="match status" value="1"/>
</dbReference>
<keyword evidence="3" id="KW-1133">Transmembrane helix</keyword>
<dbReference type="InterPro" id="IPR012341">
    <property type="entry name" value="6hp_glycosidase-like_sf"/>
</dbReference>
<dbReference type="Proteomes" id="UP001287445">
    <property type="component" value="Unassembled WGS sequence"/>
</dbReference>
<feature type="domain" description="Glycosyl hydrolase 94 supersandwich" evidence="4">
    <location>
        <begin position="2088"/>
        <end position="2356"/>
    </location>
</feature>
<reference evidence="7" key="1">
    <citation type="submission" date="2023-11" db="EMBL/GenBank/DDBJ databases">
        <title>Identification and selenium tolerance of Delftia acidovorans R3-25.</title>
        <authorList>
            <person name="Zhang S."/>
            <person name="Liu Y."/>
            <person name="Guo Y."/>
        </authorList>
    </citation>
    <scope>NUCLEOTIDE SEQUENCE</scope>
    <source>
        <strain evidence="7">R3-25</strain>
    </source>
</reference>
<dbReference type="InterPro" id="IPR037820">
    <property type="entry name" value="GH94N_NdvB"/>
</dbReference>
<dbReference type="PANTHER" id="PTHR37469">
    <property type="entry name" value="CELLOBIONIC ACID PHOSPHORYLASE-RELATED"/>
    <property type="match status" value="1"/>
</dbReference>
<dbReference type="InterPro" id="IPR008928">
    <property type="entry name" value="6-hairpin_glycosidase_sf"/>
</dbReference>
<feature type="domain" description="Glycosyl hydrolase 94 supersandwich" evidence="4">
    <location>
        <begin position="1580"/>
        <end position="1845"/>
    </location>
</feature>
<dbReference type="InterPro" id="IPR011013">
    <property type="entry name" value="Gal_mutarotase_sf_dom"/>
</dbReference>
<keyword evidence="3" id="KW-0812">Transmembrane</keyword>
<dbReference type="SUPFAM" id="SSF48208">
    <property type="entry name" value="Six-hairpin glycosidases"/>
    <property type="match status" value="1"/>
</dbReference>
<feature type="transmembrane region" description="Helical" evidence="3">
    <location>
        <begin position="399"/>
        <end position="427"/>
    </location>
</feature>
<evidence type="ECO:0000256" key="2">
    <source>
        <dbReference type="ARBA" id="ARBA00022679"/>
    </source>
</evidence>
<name>A0AAJ2R1S1_DELAC</name>
<dbReference type="CDD" id="cd11753">
    <property type="entry name" value="GH94N_ChvB_NdvB_2_like"/>
    <property type="match status" value="1"/>
</dbReference>
<dbReference type="Gene3D" id="2.60.420.10">
    <property type="entry name" value="Maltose phosphorylase, domain 3"/>
    <property type="match status" value="1"/>
</dbReference>
<dbReference type="InterPro" id="IPR033432">
    <property type="entry name" value="GH94_catalytic"/>
</dbReference>
<dbReference type="InterPro" id="IPR010383">
    <property type="entry name" value="Glyco_hydrolase_94_b-supersand"/>
</dbReference>
<feature type="transmembrane region" description="Helical" evidence="3">
    <location>
        <begin position="829"/>
        <end position="848"/>
    </location>
</feature>
<proteinExistence type="predicted"/>
<dbReference type="Gene3D" id="1.50.10.140">
    <property type="match status" value="2"/>
</dbReference>
<dbReference type="Pfam" id="PF06165">
    <property type="entry name" value="GH94_b-supersand"/>
    <property type="match status" value="2"/>
</dbReference>
<comment type="caution">
    <text evidence="7">The sequence shown here is derived from an EMBL/GenBank/DDBJ whole genome shotgun (WGS) entry which is preliminary data.</text>
</comment>
<dbReference type="Gene3D" id="2.70.98.40">
    <property type="entry name" value="Glycoside hydrolase, family 65, N-terminal domain"/>
    <property type="match status" value="2"/>
</dbReference>